<dbReference type="GO" id="GO:0016709">
    <property type="term" value="F:oxidoreductase activity, acting on paired donors, with incorporation or reduction of molecular oxygen, NAD(P)H as one donor, and incorporation of one atom of oxygen"/>
    <property type="evidence" value="ECO:0007669"/>
    <property type="project" value="TreeGrafter"/>
</dbReference>
<reference evidence="6 7" key="1">
    <citation type="submission" date="2019-01" db="EMBL/GenBank/DDBJ databases">
        <title>Sequencing of cultivated peanut Arachis hypogaea provides insights into genome evolution and oil improvement.</title>
        <authorList>
            <person name="Chen X."/>
        </authorList>
    </citation>
    <scope>NUCLEOTIDE SEQUENCE [LARGE SCALE GENOMIC DNA]</scope>
    <source>
        <strain evidence="7">cv. Fuhuasheng</strain>
        <tissue evidence="6">Leaves</tissue>
    </source>
</reference>
<comment type="caution">
    <text evidence="6">The sequence shown here is derived from an EMBL/GenBank/DDBJ whole genome shotgun (WGS) entry which is preliminary data.</text>
</comment>
<evidence type="ECO:0000256" key="4">
    <source>
        <dbReference type="SAM" id="MobiDB-lite"/>
    </source>
</evidence>
<evidence type="ECO:0000313" key="6">
    <source>
        <dbReference type="EMBL" id="RYR40463.1"/>
    </source>
</evidence>
<keyword evidence="2" id="KW-0479">Metal-binding</keyword>
<keyword evidence="3" id="KW-0408">Iron</keyword>
<keyword evidence="5" id="KW-1133">Transmembrane helix</keyword>
<feature type="transmembrane region" description="Helical" evidence="5">
    <location>
        <begin position="6"/>
        <end position="22"/>
    </location>
</feature>
<dbReference type="EMBL" id="SDMP01000009">
    <property type="protein sequence ID" value="RYR40463.1"/>
    <property type="molecule type" value="Genomic_DNA"/>
</dbReference>
<dbReference type="GO" id="GO:0016132">
    <property type="term" value="P:brassinosteroid biosynthetic process"/>
    <property type="evidence" value="ECO:0007669"/>
    <property type="project" value="TreeGrafter"/>
</dbReference>
<accession>A0A445BP49</accession>
<dbReference type="GO" id="GO:0016125">
    <property type="term" value="P:sterol metabolic process"/>
    <property type="evidence" value="ECO:0007669"/>
    <property type="project" value="TreeGrafter"/>
</dbReference>
<dbReference type="GO" id="GO:0005506">
    <property type="term" value="F:iron ion binding"/>
    <property type="evidence" value="ECO:0007669"/>
    <property type="project" value="InterPro"/>
</dbReference>
<feature type="compositionally biased region" description="Pro residues" evidence="4">
    <location>
        <begin position="184"/>
        <end position="195"/>
    </location>
</feature>
<feature type="region of interest" description="Disordered" evidence="4">
    <location>
        <begin position="174"/>
        <end position="280"/>
    </location>
</feature>
<comment type="similarity">
    <text evidence="1">Belongs to the cytochrome P450 family.</text>
</comment>
<evidence type="ECO:0000256" key="2">
    <source>
        <dbReference type="ARBA" id="ARBA00022723"/>
    </source>
</evidence>
<dbReference type="SUPFAM" id="SSF48264">
    <property type="entry name" value="Cytochrome P450"/>
    <property type="match status" value="1"/>
</dbReference>
<feature type="compositionally biased region" description="Pro residues" evidence="4">
    <location>
        <begin position="220"/>
        <end position="274"/>
    </location>
</feature>
<dbReference type="Proteomes" id="UP000289738">
    <property type="component" value="Chromosome A09"/>
</dbReference>
<gene>
    <name evidence="6" type="ORF">Ahy_A09g046220</name>
</gene>
<evidence type="ECO:0000256" key="5">
    <source>
        <dbReference type="SAM" id="Phobius"/>
    </source>
</evidence>
<sequence length="280" mass="30900">MDNNFWIVFVITPFFIFFLYKRRSNNKEVKSKERDDDEVPLLGSLGWPLIGETIQFLSSAYSHHPETFVDKRRHLYGKVFKSHIFGSPTIISTDADVNKFILQSDAKLFVPSYPKSVSELMGKSSILLVNGSLQRKIHGLVGSFFKSQITTDMHNYVQESMANWSEESPIYIQDETKKGSPPMARGPPSPMPPGQFAPTRPSGRPPQPFPVPPQFGQQPMGPPPPGQMVRGPPAPPRSGIPAPSPPHPGMPPPPGSGVPVFGPPRPGMPPPPNPQNQQQQ</sequence>
<dbReference type="GO" id="GO:0020037">
    <property type="term" value="F:heme binding"/>
    <property type="evidence" value="ECO:0007669"/>
    <property type="project" value="InterPro"/>
</dbReference>
<evidence type="ECO:0000313" key="7">
    <source>
        <dbReference type="Proteomes" id="UP000289738"/>
    </source>
</evidence>
<dbReference type="GO" id="GO:0010268">
    <property type="term" value="P:brassinosteroid homeostasis"/>
    <property type="evidence" value="ECO:0007669"/>
    <property type="project" value="TreeGrafter"/>
</dbReference>
<dbReference type="AlphaFoldDB" id="A0A445BP49"/>
<evidence type="ECO:0000256" key="1">
    <source>
        <dbReference type="ARBA" id="ARBA00010617"/>
    </source>
</evidence>
<evidence type="ECO:0000256" key="3">
    <source>
        <dbReference type="ARBA" id="ARBA00023004"/>
    </source>
</evidence>
<dbReference type="InterPro" id="IPR036396">
    <property type="entry name" value="Cyt_P450_sf"/>
</dbReference>
<dbReference type="PANTHER" id="PTHR24286">
    <property type="entry name" value="CYTOCHROME P450 26"/>
    <property type="match status" value="1"/>
</dbReference>
<proteinExistence type="inferred from homology"/>
<dbReference type="PANTHER" id="PTHR24286:SF30">
    <property type="entry name" value="3-EPI-6-DEOXOCATHASTERONE 23-MONOOXYGENASE CYP90D1"/>
    <property type="match status" value="1"/>
</dbReference>
<organism evidence="6 7">
    <name type="scientific">Arachis hypogaea</name>
    <name type="common">Peanut</name>
    <dbReference type="NCBI Taxonomy" id="3818"/>
    <lineage>
        <taxon>Eukaryota</taxon>
        <taxon>Viridiplantae</taxon>
        <taxon>Streptophyta</taxon>
        <taxon>Embryophyta</taxon>
        <taxon>Tracheophyta</taxon>
        <taxon>Spermatophyta</taxon>
        <taxon>Magnoliopsida</taxon>
        <taxon>eudicotyledons</taxon>
        <taxon>Gunneridae</taxon>
        <taxon>Pentapetalae</taxon>
        <taxon>rosids</taxon>
        <taxon>fabids</taxon>
        <taxon>Fabales</taxon>
        <taxon>Fabaceae</taxon>
        <taxon>Papilionoideae</taxon>
        <taxon>50 kb inversion clade</taxon>
        <taxon>dalbergioids sensu lato</taxon>
        <taxon>Dalbergieae</taxon>
        <taxon>Pterocarpus clade</taxon>
        <taxon>Arachis</taxon>
    </lineage>
</organism>
<feature type="compositionally biased region" description="Pro residues" evidence="4">
    <location>
        <begin position="203"/>
        <end position="213"/>
    </location>
</feature>
<protein>
    <submittedName>
        <fullName evidence="6">Uncharacterized protein</fullName>
    </submittedName>
</protein>
<dbReference type="STRING" id="3818.A0A445BP49"/>
<keyword evidence="7" id="KW-1185">Reference proteome</keyword>
<dbReference type="Gene3D" id="1.10.630.10">
    <property type="entry name" value="Cytochrome P450"/>
    <property type="match status" value="1"/>
</dbReference>
<keyword evidence="5" id="KW-0812">Transmembrane</keyword>
<name>A0A445BP49_ARAHY</name>
<keyword evidence="5" id="KW-0472">Membrane</keyword>